<evidence type="ECO:0000259" key="2">
    <source>
        <dbReference type="Pfam" id="PF01757"/>
    </source>
</evidence>
<accession>A0ABX8A4F2</accession>
<dbReference type="PANTHER" id="PTHR23028">
    <property type="entry name" value="ACETYLTRANSFERASE"/>
    <property type="match status" value="1"/>
</dbReference>
<dbReference type="PANTHER" id="PTHR23028:SF53">
    <property type="entry name" value="ACYL_TRANSF_3 DOMAIN-CONTAINING PROTEIN"/>
    <property type="match status" value="1"/>
</dbReference>
<keyword evidence="4" id="KW-0808">Transferase</keyword>
<dbReference type="InterPro" id="IPR050879">
    <property type="entry name" value="Acyltransferase_3"/>
</dbReference>
<keyword evidence="1" id="KW-0812">Transmembrane</keyword>
<feature type="transmembrane region" description="Helical" evidence="1">
    <location>
        <begin position="7"/>
        <end position="25"/>
    </location>
</feature>
<dbReference type="Proteomes" id="UP000682843">
    <property type="component" value="Chromosome"/>
</dbReference>
<feature type="transmembrane region" description="Helical" evidence="1">
    <location>
        <begin position="242"/>
        <end position="260"/>
    </location>
</feature>
<feature type="transmembrane region" description="Helical" evidence="1">
    <location>
        <begin position="188"/>
        <end position="210"/>
    </location>
</feature>
<sequence length="474" mass="51570">MRYRSDIDGLRALAVLPVVLYHMSIPGMSGGFLGVDVFFVISGFLICGMVDKDIRKGSFSIVDFYKRRALRILPALIVVLIATSLLAYRYHLPVELKEYAASLASAIASISNGYFAATAGYFDAPAETKPLLHTWSLSVEEQFYLFVPIFMMAIYRFFPKRVSLLLVTATVLSFLAAIAMNMRNPTFAFYLTPFRAWELALGALLAIGVIPTPRGKVMREICGALGLMLLLGSYHFASPTHALPLTAAAACIGAVLYIASNGHEMSFAGHLLSWRPIVFVGLISYSLYLWHWPLIVFQKSDAMLLQSSSAMAVNLALLATMFALAILSWRFVERPFRTAARTMSTRSVFTLSGAAIGGVLAAACLAIIAGGAPYRFSPQVVTIASYLGYDPAPSFRTGSCYLGNNRQSFDSETCLKLDPARQNYLLLGDSHAAHLWSGLAAALPDVNLLQASASMCRPLIQPVSTLDIRACPAL</sequence>
<dbReference type="InterPro" id="IPR043968">
    <property type="entry name" value="SGNH"/>
</dbReference>
<organism evidence="4 5">
    <name type="scientific">Tardiphaga alba</name>
    <dbReference type="NCBI Taxonomy" id="340268"/>
    <lineage>
        <taxon>Bacteria</taxon>
        <taxon>Pseudomonadati</taxon>
        <taxon>Pseudomonadota</taxon>
        <taxon>Alphaproteobacteria</taxon>
        <taxon>Hyphomicrobiales</taxon>
        <taxon>Nitrobacteraceae</taxon>
        <taxon>Tardiphaga</taxon>
    </lineage>
</organism>
<keyword evidence="1" id="KW-1133">Transmembrane helix</keyword>
<feature type="transmembrane region" description="Helical" evidence="1">
    <location>
        <begin position="142"/>
        <end position="158"/>
    </location>
</feature>
<evidence type="ECO:0000259" key="3">
    <source>
        <dbReference type="Pfam" id="PF19040"/>
    </source>
</evidence>
<feature type="transmembrane region" description="Helical" evidence="1">
    <location>
        <begin position="272"/>
        <end position="290"/>
    </location>
</feature>
<feature type="transmembrane region" description="Helical" evidence="1">
    <location>
        <begin position="70"/>
        <end position="90"/>
    </location>
</feature>
<keyword evidence="4" id="KW-0012">Acyltransferase</keyword>
<gene>
    <name evidence="4" type="ORF">RPMA_06710</name>
</gene>
<name>A0ABX8A4F2_9BRAD</name>
<dbReference type="Pfam" id="PF01757">
    <property type="entry name" value="Acyl_transf_3"/>
    <property type="match status" value="1"/>
</dbReference>
<dbReference type="Pfam" id="PF19040">
    <property type="entry name" value="SGNH"/>
    <property type="match status" value="1"/>
</dbReference>
<feature type="transmembrane region" description="Helical" evidence="1">
    <location>
        <begin position="310"/>
        <end position="327"/>
    </location>
</feature>
<evidence type="ECO:0000313" key="5">
    <source>
        <dbReference type="Proteomes" id="UP000682843"/>
    </source>
</evidence>
<reference evidence="4 5" key="1">
    <citation type="submission" date="2019-02" db="EMBL/GenBank/DDBJ databases">
        <title>Emended description of the genus Rhodopseudomonas and description of Rhodopseudomonas albus sp. nov., a non-phototrophic, heavy-metal-tolerant bacterium isolated from garden soil.</title>
        <authorList>
            <person name="Bao Z."/>
            <person name="Cao W.W."/>
            <person name="Sato Y."/>
            <person name="Nishizawa T."/>
            <person name="Zhao J."/>
            <person name="Guo Y."/>
            <person name="Ohta H."/>
        </authorList>
    </citation>
    <scope>NUCLEOTIDE SEQUENCE [LARGE SCALE GENOMIC DNA]</scope>
    <source>
        <strain evidence="4 5">SK50-23</strain>
    </source>
</reference>
<proteinExistence type="predicted"/>
<dbReference type="EMBL" id="CP036498">
    <property type="protein sequence ID" value="QUS38558.1"/>
    <property type="molecule type" value="Genomic_DNA"/>
</dbReference>
<keyword evidence="5" id="KW-1185">Reference proteome</keyword>
<keyword evidence="1" id="KW-0472">Membrane</keyword>
<protein>
    <submittedName>
        <fullName evidence="4">Acyltransferase</fullName>
    </submittedName>
</protein>
<feature type="domain" description="Acyltransferase 3" evidence="2">
    <location>
        <begin position="6"/>
        <end position="328"/>
    </location>
</feature>
<feature type="transmembrane region" description="Helical" evidence="1">
    <location>
        <begin position="165"/>
        <end position="182"/>
    </location>
</feature>
<feature type="transmembrane region" description="Helical" evidence="1">
    <location>
        <begin position="217"/>
        <end position="236"/>
    </location>
</feature>
<feature type="domain" description="SGNH" evidence="3">
    <location>
        <begin position="400"/>
        <end position="473"/>
    </location>
</feature>
<dbReference type="GO" id="GO:0016746">
    <property type="term" value="F:acyltransferase activity"/>
    <property type="evidence" value="ECO:0007669"/>
    <property type="project" value="UniProtKB-KW"/>
</dbReference>
<evidence type="ECO:0000313" key="4">
    <source>
        <dbReference type="EMBL" id="QUS38558.1"/>
    </source>
</evidence>
<feature type="transmembrane region" description="Helical" evidence="1">
    <location>
        <begin position="348"/>
        <end position="372"/>
    </location>
</feature>
<dbReference type="InterPro" id="IPR002656">
    <property type="entry name" value="Acyl_transf_3_dom"/>
</dbReference>
<evidence type="ECO:0000256" key="1">
    <source>
        <dbReference type="SAM" id="Phobius"/>
    </source>
</evidence>